<evidence type="ECO:0000256" key="4">
    <source>
        <dbReference type="ARBA" id="ARBA00023163"/>
    </source>
</evidence>
<dbReference type="InterPro" id="IPR001766">
    <property type="entry name" value="Fork_head_dom"/>
</dbReference>
<dbReference type="SUPFAM" id="SSF46785">
    <property type="entry name" value="Winged helix' DNA-binding domain"/>
    <property type="match status" value="1"/>
</dbReference>
<dbReference type="EMBL" id="CABFOC020000063">
    <property type="protein sequence ID" value="CAH0056482.1"/>
    <property type="molecule type" value="Genomic_DNA"/>
</dbReference>
<feature type="compositionally biased region" description="Polar residues" evidence="7">
    <location>
        <begin position="331"/>
        <end position="344"/>
    </location>
</feature>
<dbReference type="PROSITE" id="PS50039">
    <property type="entry name" value="FORK_HEAD_3"/>
    <property type="match status" value="1"/>
</dbReference>
<name>A0A9P0ENT6_9HYPO</name>
<sequence length="581" mass="64041">MMCSSNCLSDGGQVERYTRDVSPGSGEQASSPANFFSAGHPVHQVPAASAHGACYFYLPGQQILPEQTDCSRLMPAQPHQEDSRTYNENLTVGQSDYLEVRLNTWDHHAPLTGQESGCFSLKHHSEEGIQLSAYSLLTPASSVVWSSPDFTTSQTANQVSESYWAPVPLFAPSAIGSHSSAYPDVLLSSYQTKIEGQLDYTTASDIGNFSSSSTPMLRTTSSTPLPASATSNNSSRIGTHDTDEAAMKTLPGGTSLGSCGGDASPAETPYAQLIYRALMSREDRCMSLQEIYQWFREHTNKTDGRGKGWQNSIRHNLSMNQGFVKYDQKEGTNPSHNNYTSVSTRRNDKQKRSTVWTLQDWAVQNGIQSTTRYRDARRRGETRHRSAASQSRLSSSSALHRDSHQNPGNTFGTGRMSILGSGLQRHFPSGARPAQTSHFNTRQTPICEPNTPRSHSQTFFQDPYFSQHSMGAQPGLPQSQQATADISGQPCGMMVPPSMMQRQLSTSPSTGIHYQLHSAGDRNQSMFLNSQYRSQFPYRPSDVQLGYSPTRNRNSQPRSPGGFVEGQYPDGIYNWNESHQA</sequence>
<accession>A0A9P0ENT6</accession>
<feature type="region of interest" description="Disordered" evidence="7">
    <location>
        <begin position="371"/>
        <end position="455"/>
    </location>
</feature>
<reference evidence="9" key="1">
    <citation type="submission" date="2021-10" db="EMBL/GenBank/DDBJ databases">
        <authorList>
            <person name="Piombo E."/>
        </authorList>
    </citation>
    <scope>NUCLEOTIDE SEQUENCE</scope>
</reference>
<feature type="compositionally biased region" description="Polar residues" evidence="7">
    <location>
        <begin position="434"/>
        <end position="444"/>
    </location>
</feature>
<feature type="compositionally biased region" description="Polar residues" evidence="7">
    <location>
        <begin position="547"/>
        <end position="558"/>
    </location>
</feature>
<proteinExistence type="predicted"/>
<keyword evidence="4" id="KW-0804">Transcription</keyword>
<dbReference type="PANTHER" id="PTHR45881:SF5">
    <property type="entry name" value="FORK-HEAD DOMAIN-CONTAINING PROTEIN"/>
    <property type="match status" value="1"/>
</dbReference>
<dbReference type="GO" id="GO:0000978">
    <property type="term" value="F:RNA polymerase II cis-regulatory region sequence-specific DNA binding"/>
    <property type="evidence" value="ECO:0007669"/>
    <property type="project" value="TreeGrafter"/>
</dbReference>
<protein>
    <recommendedName>
        <fullName evidence="8">Fork-head domain-containing protein</fullName>
    </recommendedName>
</protein>
<evidence type="ECO:0000259" key="8">
    <source>
        <dbReference type="PROSITE" id="PS50039"/>
    </source>
</evidence>
<dbReference type="Gene3D" id="1.10.10.10">
    <property type="entry name" value="Winged helix-like DNA-binding domain superfamily/Winged helix DNA-binding domain"/>
    <property type="match status" value="1"/>
</dbReference>
<dbReference type="GO" id="GO:0000981">
    <property type="term" value="F:DNA-binding transcription factor activity, RNA polymerase II-specific"/>
    <property type="evidence" value="ECO:0007669"/>
    <property type="project" value="TreeGrafter"/>
</dbReference>
<dbReference type="Proteomes" id="UP000775872">
    <property type="component" value="Unassembled WGS sequence"/>
</dbReference>
<evidence type="ECO:0000256" key="3">
    <source>
        <dbReference type="ARBA" id="ARBA00023125"/>
    </source>
</evidence>
<feature type="domain" description="Fork-head" evidence="8">
    <location>
        <begin position="265"/>
        <end position="377"/>
    </location>
</feature>
<dbReference type="InterPro" id="IPR036390">
    <property type="entry name" value="WH_DNA-bd_sf"/>
</dbReference>
<dbReference type="InterPro" id="IPR030456">
    <property type="entry name" value="TF_fork_head_CS_2"/>
</dbReference>
<feature type="region of interest" description="Disordered" evidence="7">
    <location>
        <begin position="211"/>
        <end position="239"/>
    </location>
</feature>
<dbReference type="PANTHER" id="PTHR45881">
    <property type="entry name" value="CHECKPOINT SUPPRESSOR 1-LIKE, ISOFORM A-RELATED"/>
    <property type="match status" value="1"/>
</dbReference>
<feature type="compositionally biased region" description="Low complexity" evidence="7">
    <location>
        <begin position="219"/>
        <end position="231"/>
    </location>
</feature>
<dbReference type="PROSITE" id="PS00658">
    <property type="entry name" value="FORK_HEAD_2"/>
    <property type="match status" value="1"/>
</dbReference>
<feature type="region of interest" description="Disordered" evidence="7">
    <location>
        <begin position="1"/>
        <end position="32"/>
    </location>
</feature>
<dbReference type="AlphaFoldDB" id="A0A9P0ENT6"/>
<evidence type="ECO:0000256" key="2">
    <source>
        <dbReference type="ARBA" id="ARBA00023015"/>
    </source>
</evidence>
<keyword evidence="10" id="KW-1185">Reference proteome</keyword>
<keyword evidence="3 6" id="KW-0238">DNA-binding</keyword>
<keyword evidence="5 6" id="KW-0539">Nucleus</keyword>
<evidence type="ECO:0000256" key="7">
    <source>
        <dbReference type="SAM" id="MobiDB-lite"/>
    </source>
</evidence>
<organism evidence="9 10">
    <name type="scientific">Clonostachys solani</name>
    <dbReference type="NCBI Taxonomy" id="160281"/>
    <lineage>
        <taxon>Eukaryota</taxon>
        <taxon>Fungi</taxon>
        <taxon>Dikarya</taxon>
        <taxon>Ascomycota</taxon>
        <taxon>Pezizomycotina</taxon>
        <taxon>Sordariomycetes</taxon>
        <taxon>Hypocreomycetidae</taxon>
        <taxon>Hypocreales</taxon>
        <taxon>Bionectriaceae</taxon>
        <taxon>Clonostachys</taxon>
    </lineage>
</organism>
<feature type="compositionally biased region" description="Basic residues" evidence="7">
    <location>
        <begin position="375"/>
        <end position="386"/>
    </location>
</feature>
<comment type="caution">
    <text evidence="9">The sequence shown here is derived from an EMBL/GenBank/DDBJ whole genome shotgun (WGS) entry which is preliminary data.</text>
</comment>
<feature type="region of interest" description="Disordered" evidence="7">
    <location>
        <begin position="326"/>
        <end position="353"/>
    </location>
</feature>
<dbReference type="InterPro" id="IPR036388">
    <property type="entry name" value="WH-like_DNA-bd_sf"/>
</dbReference>
<feature type="region of interest" description="Disordered" evidence="7">
    <location>
        <begin position="546"/>
        <end position="570"/>
    </location>
</feature>
<keyword evidence="2" id="KW-0805">Transcription regulation</keyword>
<feature type="compositionally biased region" description="Low complexity" evidence="7">
    <location>
        <begin position="387"/>
        <end position="398"/>
    </location>
</feature>
<dbReference type="GO" id="GO:0005634">
    <property type="term" value="C:nucleus"/>
    <property type="evidence" value="ECO:0007669"/>
    <property type="project" value="UniProtKB-SubCell"/>
</dbReference>
<evidence type="ECO:0000256" key="1">
    <source>
        <dbReference type="ARBA" id="ARBA00004123"/>
    </source>
</evidence>
<dbReference type="Pfam" id="PF00250">
    <property type="entry name" value="Forkhead"/>
    <property type="match status" value="1"/>
</dbReference>
<evidence type="ECO:0000256" key="6">
    <source>
        <dbReference type="PROSITE-ProRule" id="PRU00089"/>
    </source>
</evidence>
<comment type="subcellular location">
    <subcellularLocation>
        <location evidence="1 6">Nucleus</location>
    </subcellularLocation>
</comment>
<gene>
    <name evidence="9" type="ORF">CSOL1703_00006423</name>
</gene>
<evidence type="ECO:0000313" key="9">
    <source>
        <dbReference type="EMBL" id="CAH0056482.1"/>
    </source>
</evidence>
<dbReference type="OrthoDB" id="5954824at2759"/>
<dbReference type="SMART" id="SM00339">
    <property type="entry name" value="FH"/>
    <property type="match status" value="1"/>
</dbReference>
<evidence type="ECO:0000256" key="5">
    <source>
        <dbReference type="ARBA" id="ARBA00023242"/>
    </source>
</evidence>
<evidence type="ECO:0000313" key="10">
    <source>
        <dbReference type="Proteomes" id="UP000775872"/>
    </source>
</evidence>
<feature type="DNA-binding region" description="Fork-head" evidence="6">
    <location>
        <begin position="265"/>
        <end position="377"/>
    </location>
</feature>